<evidence type="ECO:0000313" key="2">
    <source>
        <dbReference type="Proteomes" id="UP000050525"/>
    </source>
</evidence>
<keyword evidence="2" id="KW-1185">Reference proteome</keyword>
<dbReference type="AlphaFoldDB" id="A0A151PIG2"/>
<accession>A0A151PIG2</accession>
<dbReference type="EMBL" id="AKHW03000179">
    <property type="protein sequence ID" value="KYO48773.1"/>
    <property type="molecule type" value="Genomic_DNA"/>
</dbReference>
<comment type="caution">
    <text evidence="1">The sequence shown here is derived from an EMBL/GenBank/DDBJ whole genome shotgun (WGS) entry which is preliminary data.</text>
</comment>
<evidence type="ECO:0000313" key="1">
    <source>
        <dbReference type="EMBL" id="KYO48773.1"/>
    </source>
</evidence>
<proteinExistence type="predicted"/>
<protein>
    <submittedName>
        <fullName evidence="1">Uncharacterized protein</fullName>
    </submittedName>
</protein>
<dbReference type="Proteomes" id="UP000050525">
    <property type="component" value="Unassembled WGS sequence"/>
</dbReference>
<sequence length="103" mass="11345">MTGCIFQFKNVLVNSVVAILNMTSKVLLFSWNGPENVALTTKNGVKLQLHWIFPRKKVFQVISDACDFQSCFRSPCFITCPCTGGTEPRRLQIAAASPASMCA</sequence>
<name>A0A151PIG2_ALLMI</name>
<reference evidence="1 2" key="1">
    <citation type="journal article" date="2012" name="Genome Biol.">
        <title>Sequencing three crocodilian genomes to illuminate the evolution of archosaurs and amniotes.</title>
        <authorList>
            <person name="St John J.A."/>
            <person name="Braun E.L."/>
            <person name="Isberg S.R."/>
            <person name="Miles L.G."/>
            <person name="Chong A.Y."/>
            <person name="Gongora J."/>
            <person name="Dalzell P."/>
            <person name="Moran C."/>
            <person name="Bed'hom B."/>
            <person name="Abzhanov A."/>
            <person name="Burgess S.C."/>
            <person name="Cooksey A.M."/>
            <person name="Castoe T.A."/>
            <person name="Crawford N.G."/>
            <person name="Densmore L.D."/>
            <person name="Drew J.C."/>
            <person name="Edwards S.V."/>
            <person name="Faircloth B.C."/>
            <person name="Fujita M.K."/>
            <person name="Greenwold M.J."/>
            <person name="Hoffmann F.G."/>
            <person name="Howard J.M."/>
            <person name="Iguchi T."/>
            <person name="Janes D.E."/>
            <person name="Khan S.Y."/>
            <person name="Kohno S."/>
            <person name="de Koning A.J."/>
            <person name="Lance S.L."/>
            <person name="McCarthy F.M."/>
            <person name="McCormack J.E."/>
            <person name="Merchant M.E."/>
            <person name="Peterson D.G."/>
            <person name="Pollock D.D."/>
            <person name="Pourmand N."/>
            <person name="Raney B.J."/>
            <person name="Roessler K.A."/>
            <person name="Sanford J.R."/>
            <person name="Sawyer R.H."/>
            <person name="Schmidt C.J."/>
            <person name="Triplett E.W."/>
            <person name="Tuberville T.D."/>
            <person name="Venegas-Anaya M."/>
            <person name="Howard J.T."/>
            <person name="Jarvis E.D."/>
            <person name="Guillette L.J.Jr."/>
            <person name="Glenn T.C."/>
            <person name="Green R.E."/>
            <person name="Ray D.A."/>
        </authorList>
    </citation>
    <scope>NUCLEOTIDE SEQUENCE [LARGE SCALE GENOMIC DNA]</scope>
    <source>
        <strain evidence="1">KSC_2009_1</strain>
    </source>
</reference>
<organism evidence="1 2">
    <name type="scientific">Alligator mississippiensis</name>
    <name type="common">American alligator</name>
    <dbReference type="NCBI Taxonomy" id="8496"/>
    <lineage>
        <taxon>Eukaryota</taxon>
        <taxon>Metazoa</taxon>
        <taxon>Chordata</taxon>
        <taxon>Craniata</taxon>
        <taxon>Vertebrata</taxon>
        <taxon>Euteleostomi</taxon>
        <taxon>Archelosauria</taxon>
        <taxon>Archosauria</taxon>
        <taxon>Crocodylia</taxon>
        <taxon>Alligatoridae</taxon>
        <taxon>Alligatorinae</taxon>
        <taxon>Alligator</taxon>
    </lineage>
</organism>
<gene>
    <name evidence="1" type="ORF">Y1Q_0004140</name>
</gene>